<sequence>MQPSEYADTRGLRLALAGSEADFARRLGIVVVDVLRGVPVPDWAGDAGTSRAGVAPEPTRKAMPGHRTVTCEATYGCDPDATGCRPG</sequence>
<feature type="region of interest" description="Disordered" evidence="1">
    <location>
        <begin position="42"/>
        <end position="65"/>
    </location>
</feature>
<dbReference type="AlphaFoldDB" id="A0A9W4DYH7"/>
<dbReference type="Proteomes" id="UP001152519">
    <property type="component" value="Unassembled WGS sequence"/>
</dbReference>
<evidence type="ECO:0000256" key="1">
    <source>
        <dbReference type="SAM" id="MobiDB-lite"/>
    </source>
</evidence>
<organism evidence="2 3">
    <name type="scientific">Actinacidiphila cocklensis</name>
    <dbReference type="NCBI Taxonomy" id="887465"/>
    <lineage>
        <taxon>Bacteria</taxon>
        <taxon>Bacillati</taxon>
        <taxon>Actinomycetota</taxon>
        <taxon>Actinomycetes</taxon>
        <taxon>Kitasatosporales</taxon>
        <taxon>Streptomycetaceae</taxon>
        <taxon>Actinacidiphila</taxon>
    </lineage>
</organism>
<comment type="caution">
    <text evidence="2">The sequence shown here is derived from an EMBL/GenBank/DDBJ whole genome shotgun (WGS) entry which is preliminary data.</text>
</comment>
<reference evidence="2" key="1">
    <citation type="submission" date="2021-05" db="EMBL/GenBank/DDBJ databases">
        <authorList>
            <person name="Arsene-Ploetze F."/>
        </authorList>
    </citation>
    <scope>NUCLEOTIDE SEQUENCE</scope>
    <source>
        <strain evidence="2">DSM 42138</strain>
    </source>
</reference>
<accession>A0A9W4DYH7</accession>
<evidence type="ECO:0000313" key="3">
    <source>
        <dbReference type="Proteomes" id="UP001152519"/>
    </source>
</evidence>
<evidence type="ECO:0000313" key="2">
    <source>
        <dbReference type="EMBL" id="CAG6395835.1"/>
    </source>
</evidence>
<proteinExistence type="predicted"/>
<keyword evidence="3" id="KW-1185">Reference proteome</keyword>
<name>A0A9W4DYH7_9ACTN</name>
<gene>
    <name evidence="2" type="ORF">SCOCK_360076</name>
</gene>
<dbReference type="EMBL" id="CAJSLV010000066">
    <property type="protein sequence ID" value="CAG6395835.1"/>
    <property type="molecule type" value="Genomic_DNA"/>
</dbReference>
<protein>
    <submittedName>
        <fullName evidence="2">Uncharacterized protein</fullName>
    </submittedName>
</protein>